<evidence type="ECO:0000313" key="8">
    <source>
        <dbReference type="Proteomes" id="UP000535838"/>
    </source>
</evidence>
<dbReference type="EMBL" id="JACJVQ010000020">
    <property type="protein sequence ID" value="MBB6637155.1"/>
    <property type="molecule type" value="Genomic_DNA"/>
</dbReference>
<dbReference type="AlphaFoldDB" id="A0A841T3F8"/>
<accession>A0A841T3F8</accession>
<dbReference type="Gene3D" id="3.40.50.2300">
    <property type="match status" value="1"/>
</dbReference>
<dbReference type="InterPro" id="IPR009057">
    <property type="entry name" value="Homeodomain-like_sf"/>
</dbReference>
<dbReference type="SMART" id="SM00448">
    <property type="entry name" value="REC"/>
    <property type="match status" value="1"/>
</dbReference>
<evidence type="ECO:0000259" key="5">
    <source>
        <dbReference type="PROSITE" id="PS01124"/>
    </source>
</evidence>
<evidence type="ECO:0000256" key="3">
    <source>
        <dbReference type="ARBA" id="ARBA00023163"/>
    </source>
</evidence>
<dbReference type="InterPro" id="IPR020449">
    <property type="entry name" value="Tscrpt_reg_AraC-type_HTH"/>
</dbReference>
<dbReference type="GO" id="GO:0043565">
    <property type="term" value="F:sequence-specific DNA binding"/>
    <property type="evidence" value="ECO:0007669"/>
    <property type="project" value="InterPro"/>
</dbReference>
<dbReference type="PANTHER" id="PTHR43280">
    <property type="entry name" value="ARAC-FAMILY TRANSCRIPTIONAL REGULATOR"/>
    <property type="match status" value="1"/>
</dbReference>
<evidence type="ECO:0000313" key="7">
    <source>
        <dbReference type="EMBL" id="MBB6637155.1"/>
    </source>
</evidence>
<proteinExistence type="predicted"/>
<dbReference type="InterPro" id="IPR018060">
    <property type="entry name" value="HTH_AraC"/>
</dbReference>
<dbReference type="RefSeq" id="WP_185122368.1">
    <property type="nucleotide sequence ID" value="NZ_JACJVQ010000020.1"/>
</dbReference>
<comment type="caution">
    <text evidence="7">The sequence shown here is derived from an EMBL/GenBank/DDBJ whole genome shotgun (WGS) entry which is preliminary data.</text>
</comment>
<protein>
    <submittedName>
        <fullName evidence="7">Response regulator</fullName>
    </submittedName>
</protein>
<organism evidence="7 8">
    <name type="scientific">Cohnella thailandensis</name>
    <dbReference type="NCBI Taxonomy" id="557557"/>
    <lineage>
        <taxon>Bacteria</taxon>
        <taxon>Bacillati</taxon>
        <taxon>Bacillota</taxon>
        <taxon>Bacilli</taxon>
        <taxon>Bacillales</taxon>
        <taxon>Paenibacillaceae</taxon>
        <taxon>Cohnella</taxon>
    </lineage>
</organism>
<dbReference type="GO" id="GO:0000160">
    <property type="term" value="P:phosphorelay signal transduction system"/>
    <property type="evidence" value="ECO:0007669"/>
    <property type="project" value="InterPro"/>
</dbReference>
<name>A0A841T3F8_9BACL</name>
<dbReference type="SUPFAM" id="SSF46689">
    <property type="entry name" value="Homeodomain-like"/>
    <property type="match status" value="2"/>
</dbReference>
<dbReference type="Gene3D" id="1.10.10.60">
    <property type="entry name" value="Homeodomain-like"/>
    <property type="match status" value="2"/>
</dbReference>
<evidence type="ECO:0000256" key="2">
    <source>
        <dbReference type="ARBA" id="ARBA00023125"/>
    </source>
</evidence>
<evidence type="ECO:0000256" key="4">
    <source>
        <dbReference type="PROSITE-ProRule" id="PRU00169"/>
    </source>
</evidence>
<dbReference type="SMART" id="SM00342">
    <property type="entry name" value="HTH_ARAC"/>
    <property type="match status" value="1"/>
</dbReference>
<dbReference type="InterPro" id="IPR001789">
    <property type="entry name" value="Sig_transdc_resp-reg_receiver"/>
</dbReference>
<evidence type="ECO:0000259" key="6">
    <source>
        <dbReference type="PROSITE" id="PS50110"/>
    </source>
</evidence>
<feature type="domain" description="Response regulatory" evidence="6">
    <location>
        <begin position="4"/>
        <end position="121"/>
    </location>
</feature>
<keyword evidence="3" id="KW-0804">Transcription</keyword>
<dbReference type="InterPro" id="IPR011006">
    <property type="entry name" value="CheY-like_superfamily"/>
</dbReference>
<evidence type="ECO:0000256" key="1">
    <source>
        <dbReference type="ARBA" id="ARBA00023015"/>
    </source>
</evidence>
<feature type="domain" description="HTH araC/xylS-type" evidence="5">
    <location>
        <begin position="431"/>
        <end position="529"/>
    </location>
</feature>
<keyword evidence="8" id="KW-1185">Reference proteome</keyword>
<feature type="modified residue" description="4-aspartylphosphate" evidence="4">
    <location>
        <position position="56"/>
    </location>
</feature>
<keyword evidence="1" id="KW-0805">Transcription regulation</keyword>
<dbReference type="PRINTS" id="PR00032">
    <property type="entry name" value="HTHARAC"/>
</dbReference>
<dbReference type="Proteomes" id="UP000535838">
    <property type="component" value="Unassembled WGS sequence"/>
</dbReference>
<keyword evidence="4" id="KW-0597">Phosphoprotein</keyword>
<dbReference type="Pfam" id="PF00072">
    <property type="entry name" value="Response_reg"/>
    <property type="match status" value="1"/>
</dbReference>
<dbReference type="PROSITE" id="PS50110">
    <property type="entry name" value="RESPONSE_REGULATORY"/>
    <property type="match status" value="1"/>
</dbReference>
<dbReference type="Pfam" id="PF12833">
    <property type="entry name" value="HTH_18"/>
    <property type="match status" value="1"/>
</dbReference>
<dbReference type="PANTHER" id="PTHR43280:SF28">
    <property type="entry name" value="HTH-TYPE TRANSCRIPTIONAL ACTIVATOR RHAS"/>
    <property type="match status" value="1"/>
</dbReference>
<reference evidence="7 8" key="1">
    <citation type="submission" date="2020-08" db="EMBL/GenBank/DDBJ databases">
        <title>Cohnella phylogeny.</title>
        <authorList>
            <person name="Dunlap C."/>
        </authorList>
    </citation>
    <scope>NUCLEOTIDE SEQUENCE [LARGE SCALE GENOMIC DNA]</scope>
    <source>
        <strain evidence="7 8">DSM 25241</strain>
    </source>
</reference>
<dbReference type="GO" id="GO:0003700">
    <property type="term" value="F:DNA-binding transcription factor activity"/>
    <property type="evidence" value="ECO:0007669"/>
    <property type="project" value="InterPro"/>
</dbReference>
<dbReference type="CDD" id="cd17536">
    <property type="entry name" value="REC_YesN-like"/>
    <property type="match status" value="1"/>
</dbReference>
<gene>
    <name evidence="7" type="ORF">H7B67_23765</name>
</gene>
<dbReference type="SUPFAM" id="SSF52172">
    <property type="entry name" value="CheY-like"/>
    <property type="match status" value="1"/>
</dbReference>
<sequence>MNYRLLIVDDEIHAIEGLKADLDPQKLGISELYTANNIRQAKEWFESERIDIMLCDIEMPQGSGLELLDWVREHSPDTATIFITSHADFKYAKQALQLGSLDYLLKPVLSEELESAIRKARSVIEQNSENNRNSKIHQLWQKHQLFLIERFWLDLINHSTPSSPAAVREQVERNHLPIAEGSAFYPILISVNRWNKELKRRDEKILEYAIKNSAEEMIVGSRASGICFSLDRGLLLVILMAERNTDWDEESLRLACQGFVESCHRYFYCHLSCYLGQSAEAHEVAGLVASLRERDRNNVAFFNRVFLMDDSGDSDLPARLPELDSLPSLLKTGTKEAVKQEVERYLEDLVRNLGMDAETLHRFGQDFMQALYSFLNAKGIQAHRLFGDEQSRSLSEASGRSVPHMLTWVHHALGKAMFQAEAAKENDTVVDTVKRYIAQNMDQDLSREFIAEQVFLNPDYLSRIFKKETGYSISDYVLLARINKAKELLLQTNIPISAIALSVGYSNFSHFAKMFKKYAGIGPTELRNQAHSGISQS</sequence>
<keyword evidence="2" id="KW-0238">DNA-binding</keyword>
<dbReference type="PROSITE" id="PS01124">
    <property type="entry name" value="HTH_ARAC_FAMILY_2"/>
    <property type="match status" value="1"/>
</dbReference>